<feature type="domain" description="Phage tail collar" evidence="1">
    <location>
        <begin position="7"/>
        <end position="63"/>
    </location>
</feature>
<dbReference type="InterPro" id="IPR037053">
    <property type="entry name" value="Phage_tail_collar_dom_sf"/>
</dbReference>
<organism evidence="2 3">
    <name type="scientific">Fodinibius salsisoli</name>
    <dbReference type="NCBI Taxonomy" id="2820877"/>
    <lineage>
        <taxon>Bacteria</taxon>
        <taxon>Pseudomonadati</taxon>
        <taxon>Balneolota</taxon>
        <taxon>Balneolia</taxon>
        <taxon>Balneolales</taxon>
        <taxon>Balneolaceae</taxon>
        <taxon>Fodinibius</taxon>
    </lineage>
</organism>
<proteinExistence type="predicted"/>
<dbReference type="SUPFAM" id="SSF88874">
    <property type="entry name" value="Receptor-binding domain of short tail fibre protein gp12"/>
    <property type="match status" value="1"/>
</dbReference>
<name>A0ABT3PTJ0_9BACT</name>
<evidence type="ECO:0000313" key="2">
    <source>
        <dbReference type="EMBL" id="MCW9709178.1"/>
    </source>
</evidence>
<dbReference type="RefSeq" id="WP_265768051.1">
    <property type="nucleotide sequence ID" value="NZ_JAGGJA010000025.1"/>
</dbReference>
<reference evidence="2 3" key="1">
    <citation type="submission" date="2021-03" db="EMBL/GenBank/DDBJ databases">
        <title>Aliifodinibius sp. nov., a new bacterium isolated from saline soil.</title>
        <authorList>
            <person name="Galisteo C."/>
            <person name="De La Haba R."/>
            <person name="Sanchez-Porro C."/>
            <person name="Ventosa A."/>
        </authorList>
    </citation>
    <scope>NUCLEOTIDE SEQUENCE [LARGE SCALE GENOMIC DNA]</scope>
    <source>
        <strain evidence="2 3">1BSP15-2V2</strain>
    </source>
</reference>
<dbReference type="Pfam" id="PF07484">
    <property type="entry name" value="Collar"/>
    <property type="match status" value="1"/>
</dbReference>
<dbReference type="InterPro" id="IPR011083">
    <property type="entry name" value="Phage_tail_collar_dom"/>
</dbReference>
<dbReference type="Proteomes" id="UP001207918">
    <property type="component" value="Unassembled WGS sequence"/>
</dbReference>
<comment type="caution">
    <text evidence="2">The sequence shown here is derived from an EMBL/GenBank/DDBJ whole genome shotgun (WGS) entry which is preliminary data.</text>
</comment>
<accession>A0ABT3PTJ0</accession>
<sequence length="195" mass="20591">MKDEYIGVIKMFGAEWAPRGWKLCNGQLLEITQFEALYSVIGTTYGGDGKNNFALPDLRGRVPIGCGSGPGLSPHHAGHTGGTETTALRISHLPAHSHQATVNNFQVKIQASDQAGTKSTPGAGGARTLAAGAGEGRGVNLYNHEQPVVTLRTETEAAADVGIKKTGEGKSFSKIQPYLAINFIICSEGIYPSRN</sequence>
<gene>
    <name evidence="2" type="ORF">J6I44_20115</name>
</gene>
<dbReference type="EMBL" id="JAGGJA010000025">
    <property type="protein sequence ID" value="MCW9709178.1"/>
    <property type="molecule type" value="Genomic_DNA"/>
</dbReference>
<evidence type="ECO:0000313" key="3">
    <source>
        <dbReference type="Proteomes" id="UP001207918"/>
    </source>
</evidence>
<evidence type="ECO:0000259" key="1">
    <source>
        <dbReference type="Pfam" id="PF07484"/>
    </source>
</evidence>
<protein>
    <submittedName>
        <fullName evidence="2">Phage tail protein</fullName>
    </submittedName>
</protein>
<dbReference type="Gene3D" id="3.90.1340.10">
    <property type="entry name" value="Phage tail collar domain"/>
    <property type="match status" value="1"/>
</dbReference>
<keyword evidence="3" id="KW-1185">Reference proteome</keyword>